<name>A0A832SRT6_9CREN</name>
<protein>
    <submittedName>
        <fullName evidence="2">Uncharacterized protein</fullName>
    </submittedName>
</protein>
<reference evidence="2" key="1">
    <citation type="journal article" date="2020" name="bioRxiv">
        <title>A rank-normalized archaeal taxonomy based on genome phylogeny resolves widespread incomplete and uneven classifications.</title>
        <authorList>
            <person name="Rinke C."/>
            <person name="Chuvochina M."/>
            <person name="Mussig A.J."/>
            <person name="Chaumeil P.-A."/>
            <person name="Waite D.W."/>
            <person name="Whitman W.B."/>
            <person name="Parks D.H."/>
            <person name="Hugenholtz P."/>
        </authorList>
    </citation>
    <scope>NUCLEOTIDE SEQUENCE</scope>
    <source>
        <strain evidence="2">UBA8839</strain>
    </source>
</reference>
<comment type="caution">
    <text evidence="2">The sequence shown here is derived from an EMBL/GenBank/DDBJ whole genome shotgun (WGS) entry which is preliminary data.</text>
</comment>
<dbReference type="AlphaFoldDB" id="A0A832SRT6"/>
<gene>
    <name evidence="2" type="ORF">HA333_05835</name>
</gene>
<evidence type="ECO:0000313" key="3">
    <source>
        <dbReference type="Proteomes" id="UP000651120"/>
    </source>
</evidence>
<evidence type="ECO:0000313" key="2">
    <source>
        <dbReference type="EMBL" id="HII46965.1"/>
    </source>
</evidence>
<dbReference type="GeneID" id="1464164"/>
<dbReference type="RefSeq" id="WP_011008312.1">
    <property type="nucleotide sequence ID" value="NZ_DUJP01000026.1"/>
</dbReference>
<dbReference type="EMBL" id="DUJP01000026">
    <property type="protein sequence ID" value="HII46965.1"/>
    <property type="molecule type" value="Genomic_DNA"/>
</dbReference>
<keyword evidence="1" id="KW-0472">Membrane</keyword>
<dbReference type="Proteomes" id="UP000651120">
    <property type="component" value="Unassembled WGS sequence"/>
</dbReference>
<dbReference type="OMA" id="YWYVNTT"/>
<evidence type="ECO:0000256" key="1">
    <source>
        <dbReference type="SAM" id="Phobius"/>
    </source>
</evidence>
<feature type="transmembrane region" description="Helical" evidence="1">
    <location>
        <begin position="12"/>
        <end position="35"/>
    </location>
</feature>
<keyword evidence="1" id="KW-1133">Transmembrane helix</keyword>
<sequence length="202" mass="22202">MTRREYRALGLIVVLLGAVALFAAVSVLNVTYWYVNTTEPPVIKYVGKDTNVMNGTFVKADWYYDPNTGLNITRVYVTGVPGDILNITNALRVCNNYNTDIKIRISDVLLLQDFTVTYQNGTTGSGAKLIRYLAIKFVEPTPPPADPIVIIKDGQPVDTTTDYVTLPSGTCAVLGVDMIIDANAPYYETLAAFQVNIEKVPQ</sequence>
<proteinExistence type="predicted"/>
<accession>A0A832SRT6</accession>
<keyword evidence="1" id="KW-0812">Transmembrane</keyword>
<organism evidence="2 3">
    <name type="scientific">Pyrobaculum aerophilum</name>
    <dbReference type="NCBI Taxonomy" id="13773"/>
    <lineage>
        <taxon>Archaea</taxon>
        <taxon>Thermoproteota</taxon>
        <taxon>Thermoprotei</taxon>
        <taxon>Thermoproteales</taxon>
        <taxon>Thermoproteaceae</taxon>
        <taxon>Pyrobaculum</taxon>
    </lineage>
</organism>